<evidence type="ECO:0000313" key="2">
    <source>
        <dbReference type="EMBL" id="QFU77746.1"/>
    </source>
</evidence>
<protein>
    <submittedName>
        <fullName evidence="2">Uncharacterized protein</fullName>
    </submittedName>
</protein>
<evidence type="ECO:0000256" key="1">
    <source>
        <dbReference type="SAM" id="Coils"/>
    </source>
</evidence>
<dbReference type="Proteomes" id="UP000326287">
    <property type="component" value="Chromosome"/>
</dbReference>
<keyword evidence="1" id="KW-0175">Coiled coil</keyword>
<accession>A0A5P9NQI5</accession>
<dbReference type="AlphaFoldDB" id="A0A5P9NQI5"/>
<reference evidence="2 3" key="1">
    <citation type="submission" date="2019-02" db="EMBL/GenBank/DDBJ databases">
        <authorList>
            <person name="Li S.-H."/>
        </authorList>
    </citation>
    <scope>NUCLEOTIDE SEQUENCE [LARGE SCALE GENOMIC DNA]</scope>
    <source>
        <strain evidence="2 3">IMCC14385</strain>
    </source>
</reference>
<evidence type="ECO:0000313" key="3">
    <source>
        <dbReference type="Proteomes" id="UP000326287"/>
    </source>
</evidence>
<organism evidence="2 3">
    <name type="scientific">Halioglobus maricola</name>
    <dbReference type="NCBI Taxonomy" id="2601894"/>
    <lineage>
        <taxon>Bacteria</taxon>
        <taxon>Pseudomonadati</taxon>
        <taxon>Pseudomonadota</taxon>
        <taxon>Gammaproteobacteria</taxon>
        <taxon>Cellvibrionales</taxon>
        <taxon>Halieaceae</taxon>
        <taxon>Halioglobus</taxon>
    </lineage>
</organism>
<dbReference type="KEGG" id="halc:EY643_03720"/>
<dbReference type="OrthoDB" id="5734037at2"/>
<name>A0A5P9NQI5_9GAMM</name>
<sequence length="194" mass="21268">MVVAAVACAWAWQLQEQLRQAEYAVAGHETRISDLEARLSDTDEGMSQNAAAQAVKLRELDTEVRKLWDNVWKKSKERLGKLEATTKQQTSKIAANEKAISSTSSKVNSATADLAKLKTVSGDLSRLMSSAKSNQADVERVADTLNRINLDMAKLNRQVAANEEAVRATDAFRRQVNASIAELESSIRILQAAP</sequence>
<proteinExistence type="predicted"/>
<feature type="coiled-coil region" evidence="1">
    <location>
        <begin position="138"/>
        <end position="193"/>
    </location>
</feature>
<gene>
    <name evidence="2" type="ORF">EY643_03720</name>
</gene>
<dbReference type="EMBL" id="CP036422">
    <property type="protein sequence ID" value="QFU77746.1"/>
    <property type="molecule type" value="Genomic_DNA"/>
</dbReference>
<keyword evidence="3" id="KW-1185">Reference proteome</keyword>